<proteinExistence type="predicted"/>
<evidence type="ECO:0000313" key="2">
    <source>
        <dbReference type="Proteomes" id="UP001159042"/>
    </source>
</evidence>
<dbReference type="InterPro" id="IPR043502">
    <property type="entry name" value="DNA/RNA_pol_sf"/>
</dbReference>
<name>A0AAV8VBA0_9CUCU</name>
<organism evidence="1 2">
    <name type="scientific">Exocentrus adspersus</name>
    <dbReference type="NCBI Taxonomy" id="1586481"/>
    <lineage>
        <taxon>Eukaryota</taxon>
        <taxon>Metazoa</taxon>
        <taxon>Ecdysozoa</taxon>
        <taxon>Arthropoda</taxon>
        <taxon>Hexapoda</taxon>
        <taxon>Insecta</taxon>
        <taxon>Pterygota</taxon>
        <taxon>Neoptera</taxon>
        <taxon>Endopterygota</taxon>
        <taxon>Coleoptera</taxon>
        <taxon>Polyphaga</taxon>
        <taxon>Cucujiformia</taxon>
        <taxon>Chrysomeloidea</taxon>
        <taxon>Cerambycidae</taxon>
        <taxon>Lamiinae</taxon>
        <taxon>Acanthocinini</taxon>
        <taxon>Exocentrus</taxon>
    </lineage>
</organism>
<dbReference type="SUPFAM" id="SSF56672">
    <property type="entry name" value="DNA/RNA polymerases"/>
    <property type="match status" value="1"/>
</dbReference>
<evidence type="ECO:0000313" key="1">
    <source>
        <dbReference type="EMBL" id="KAJ8911551.1"/>
    </source>
</evidence>
<dbReference type="AlphaFoldDB" id="A0AAV8VBA0"/>
<dbReference type="EMBL" id="JANEYG010000181">
    <property type="protein sequence ID" value="KAJ8911551.1"/>
    <property type="molecule type" value="Genomic_DNA"/>
</dbReference>
<dbReference type="PANTHER" id="PTHR31511:SF12">
    <property type="entry name" value="RHO TERMINATION FACTOR N-TERMINAL DOMAIN-CONTAINING PROTEIN"/>
    <property type="match status" value="1"/>
</dbReference>
<reference evidence="1 2" key="1">
    <citation type="journal article" date="2023" name="Insect Mol. Biol.">
        <title>Genome sequencing provides insights into the evolution of gene families encoding plant cell wall-degrading enzymes in longhorned beetles.</title>
        <authorList>
            <person name="Shin N.R."/>
            <person name="Okamura Y."/>
            <person name="Kirsch R."/>
            <person name="Pauchet Y."/>
        </authorList>
    </citation>
    <scope>NUCLEOTIDE SEQUENCE [LARGE SCALE GENOMIC DNA]</scope>
    <source>
        <strain evidence="1">EAD_L_NR</strain>
    </source>
</reference>
<gene>
    <name evidence="1" type="ORF">NQ315_012804</name>
</gene>
<accession>A0AAV8VBA0</accession>
<dbReference type="Proteomes" id="UP001159042">
    <property type="component" value="Unassembled WGS sequence"/>
</dbReference>
<dbReference type="PANTHER" id="PTHR31511">
    <property type="entry name" value="PROTEIN CBG23764"/>
    <property type="match status" value="1"/>
</dbReference>
<sequence>MCPHKNIPPGGKYPKFLTTLYPKTNYVIHYTNLKKALGCGVKLKAVHRILKFYQSPWLKQYIDLNTYLRIIAANDFKKNFYKLMNNSVYGNCLENVRHHKDVKLVTKWEGRYVARALIAQPNFHSLTIFDEDIAIIEMERRKVNTPAPPSCSKNRACFKDLCIHLYFNILLYDFHYDYKRELGNRAKLLYTDTDSPIYQIYDIDI</sequence>
<evidence type="ECO:0008006" key="3">
    <source>
        <dbReference type="Google" id="ProtNLM"/>
    </source>
</evidence>
<dbReference type="GO" id="GO:0071897">
    <property type="term" value="P:DNA biosynthetic process"/>
    <property type="evidence" value="ECO:0007669"/>
    <property type="project" value="UniProtKB-ARBA"/>
</dbReference>
<keyword evidence="2" id="KW-1185">Reference proteome</keyword>
<protein>
    <recommendedName>
        <fullName evidence="3">DNA-directed DNA polymerase</fullName>
    </recommendedName>
</protein>
<comment type="caution">
    <text evidence="1">The sequence shown here is derived from an EMBL/GenBank/DDBJ whole genome shotgun (WGS) entry which is preliminary data.</text>
</comment>